<protein>
    <submittedName>
        <fullName evidence="2">Acetyltransferase</fullName>
    </submittedName>
</protein>
<evidence type="ECO:0000259" key="1">
    <source>
        <dbReference type="PROSITE" id="PS51186"/>
    </source>
</evidence>
<organism evidence="2 3">
    <name type="scientific">Jeotgalibacillus campisalis</name>
    <dbReference type="NCBI Taxonomy" id="220754"/>
    <lineage>
        <taxon>Bacteria</taxon>
        <taxon>Bacillati</taxon>
        <taxon>Bacillota</taxon>
        <taxon>Bacilli</taxon>
        <taxon>Bacillales</taxon>
        <taxon>Caryophanaceae</taxon>
        <taxon>Jeotgalibacillus</taxon>
    </lineage>
</organism>
<reference evidence="2 3" key="1">
    <citation type="submission" date="2015-01" db="EMBL/GenBank/DDBJ databases">
        <title>Jeotgalibacillus campisalis genome sequencing.</title>
        <authorList>
            <person name="Goh K.M."/>
            <person name="Chan K.-G."/>
            <person name="Yaakop A.S."/>
            <person name="Ee R."/>
            <person name="Gan H.M."/>
            <person name="Chan C.S."/>
        </authorList>
    </citation>
    <scope>NUCLEOTIDE SEQUENCE [LARGE SCALE GENOMIC DNA]</scope>
    <source>
        <strain evidence="2 3">SF-57</strain>
    </source>
</reference>
<comment type="caution">
    <text evidence="2">The sequence shown here is derived from an EMBL/GenBank/DDBJ whole genome shotgun (WGS) entry which is preliminary data.</text>
</comment>
<keyword evidence="3" id="KW-1185">Reference proteome</keyword>
<dbReference type="Proteomes" id="UP000031972">
    <property type="component" value="Unassembled WGS sequence"/>
</dbReference>
<accession>A0A0C2VGU8</accession>
<dbReference type="InterPro" id="IPR000182">
    <property type="entry name" value="GNAT_dom"/>
</dbReference>
<dbReference type="Gene3D" id="3.40.630.30">
    <property type="match status" value="1"/>
</dbReference>
<dbReference type="AlphaFoldDB" id="A0A0C2VGU8"/>
<evidence type="ECO:0000313" key="3">
    <source>
        <dbReference type="Proteomes" id="UP000031972"/>
    </source>
</evidence>
<sequence>MKTVHIAKVEDLDRIAHIDKEVSGNTSRLSYFKTSIDLRNCIIAKCDKEIAGFLIYETNFFDCAFISLVVISPSYRRKGFASLLLDYMMSQSPTPKVFSSTNRSNLSMQKAFDSNGFIESGIVENLDEGDPEIIYFKSKE</sequence>
<dbReference type="PROSITE" id="PS51186">
    <property type="entry name" value="GNAT"/>
    <property type="match status" value="1"/>
</dbReference>
<dbReference type="RefSeq" id="WP_041061622.1">
    <property type="nucleotide sequence ID" value="NZ_JXRR01000022.1"/>
</dbReference>
<proteinExistence type="predicted"/>
<feature type="domain" description="N-acetyltransferase" evidence="1">
    <location>
        <begin position="2"/>
        <end position="140"/>
    </location>
</feature>
<dbReference type="InterPro" id="IPR016181">
    <property type="entry name" value="Acyl_CoA_acyltransferase"/>
</dbReference>
<gene>
    <name evidence="2" type="ORF">KR50_36410</name>
</gene>
<dbReference type="OrthoDB" id="5638018at2"/>
<dbReference type="CDD" id="cd04301">
    <property type="entry name" value="NAT_SF"/>
    <property type="match status" value="1"/>
</dbReference>
<name>A0A0C2VGU8_9BACL</name>
<evidence type="ECO:0000313" key="2">
    <source>
        <dbReference type="EMBL" id="KIL43238.1"/>
    </source>
</evidence>
<dbReference type="EMBL" id="JXRR01000022">
    <property type="protein sequence ID" value="KIL43238.1"/>
    <property type="molecule type" value="Genomic_DNA"/>
</dbReference>
<dbReference type="GO" id="GO:0016747">
    <property type="term" value="F:acyltransferase activity, transferring groups other than amino-acyl groups"/>
    <property type="evidence" value="ECO:0007669"/>
    <property type="project" value="InterPro"/>
</dbReference>
<dbReference type="PATRIC" id="fig|220754.4.peg.3651"/>
<dbReference type="SUPFAM" id="SSF55729">
    <property type="entry name" value="Acyl-CoA N-acyltransferases (Nat)"/>
    <property type="match status" value="1"/>
</dbReference>
<dbReference type="Pfam" id="PF00583">
    <property type="entry name" value="Acetyltransf_1"/>
    <property type="match status" value="1"/>
</dbReference>
<keyword evidence="2" id="KW-0808">Transferase</keyword>